<dbReference type="Pfam" id="PF13561">
    <property type="entry name" value="adh_short_C2"/>
    <property type="match status" value="1"/>
</dbReference>
<dbReference type="PANTHER" id="PTHR42760:SF133">
    <property type="entry name" value="3-OXOACYL-[ACYL-CARRIER-PROTEIN] REDUCTASE"/>
    <property type="match status" value="1"/>
</dbReference>
<sequence length="276" mass="30317">MNKNTLKQFDLQKQICVITGGAGFLGVQHAEALLDGNGRVVLIDVNQARLQEKVVQLKKGYPRRVWGYQLDITDEAAVKKVVNKIEKEVRPIGVLINNAANNPQVGQGQKDFSRLELFPKDVWQKDFDVGVTGAFLMSKYIGPLMAERGVGVILNVASDLGVIAPDQRLYKKDGLKASQQPVKPITYSVTKHALIGLTKYLATYWADMGVRVNSISPGGVYNNTPEDFVKKLTTLIPLGRMAQADEYKAAILFLCSDASSYMTGANLVIDGGRTCW</sequence>
<dbReference type="GO" id="GO:0016616">
    <property type="term" value="F:oxidoreductase activity, acting on the CH-OH group of donors, NAD or NADP as acceptor"/>
    <property type="evidence" value="ECO:0007669"/>
    <property type="project" value="TreeGrafter"/>
</dbReference>
<dbReference type="SUPFAM" id="SSF51735">
    <property type="entry name" value="NAD(P)-binding Rossmann-fold domains"/>
    <property type="match status" value="1"/>
</dbReference>
<dbReference type="Gene3D" id="3.40.50.720">
    <property type="entry name" value="NAD(P)-binding Rossmann-like Domain"/>
    <property type="match status" value="1"/>
</dbReference>
<evidence type="ECO:0000313" key="4">
    <source>
        <dbReference type="Proteomes" id="UP000177507"/>
    </source>
</evidence>
<gene>
    <name evidence="3" type="ORF">A2831_00650</name>
</gene>
<accession>A0A1F8F077</accession>
<keyword evidence="2" id="KW-0560">Oxidoreductase</keyword>
<dbReference type="Proteomes" id="UP000177507">
    <property type="component" value="Unassembled WGS sequence"/>
</dbReference>
<evidence type="ECO:0000256" key="2">
    <source>
        <dbReference type="ARBA" id="ARBA00023002"/>
    </source>
</evidence>
<dbReference type="PANTHER" id="PTHR42760">
    <property type="entry name" value="SHORT-CHAIN DEHYDROGENASES/REDUCTASES FAMILY MEMBER"/>
    <property type="match status" value="1"/>
</dbReference>
<evidence type="ECO:0000313" key="3">
    <source>
        <dbReference type="EMBL" id="OGN05676.1"/>
    </source>
</evidence>
<dbReference type="PRINTS" id="PR00081">
    <property type="entry name" value="GDHRDH"/>
</dbReference>
<dbReference type="InterPro" id="IPR002347">
    <property type="entry name" value="SDR_fam"/>
</dbReference>
<proteinExistence type="inferred from homology"/>
<comment type="caution">
    <text evidence="3">The sequence shown here is derived from an EMBL/GenBank/DDBJ whole genome shotgun (WGS) entry which is preliminary data.</text>
</comment>
<name>A0A1F8F077_9BACT</name>
<protein>
    <submittedName>
        <fullName evidence="3">Oxidoreductase</fullName>
    </submittedName>
</protein>
<comment type="similarity">
    <text evidence="1">Belongs to the short-chain dehydrogenases/reductases (SDR) family.</text>
</comment>
<dbReference type="AlphaFoldDB" id="A0A1F8F077"/>
<dbReference type="STRING" id="1802668.A2831_00650"/>
<reference evidence="3 4" key="1">
    <citation type="journal article" date="2016" name="Nat. Commun.">
        <title>Thousands of microbial genomes shed light on interconnected biogeochemical processes in an aquifer system.</title>
        <authorList>
            <person name="Anantharaman K."/>
            <person name="Brown C.T."/>
            <person name="Hug L.A."/>
            <person name="Sharon I."/>
            <person name="Castelle C.J."/>
            <person name="Probst A.J."/>
            <person name="Thomas B.C."/>
            <person name="Singh A."/>
            <person name="Wilkins M.J."/>
            <person name="Karaoz U."/>
            <person name="Brodie E.L."/>
            <person name="Williams K.H."/>
            <person name="Hubbard S.S."/>
            <person name="Banfield J.F."/>
        </authorList>
    </citation>
    <scope>NUCLEOTIDE SEQUENCE [LARGE SCALE GENOMIC DNA]</scope>
</reference>
<dbReference type="EMBL" id="MGJI01000006">
    <property type="protein sequence ID" value="OGN05676.1"/>
    <property type="molecule type" value="Genomic_DNA"/>
</dbReference>
<dbReference type="PRINTS" id="PR00080">
    <property type="entry name" value="SDRFAMILY"/>
</dbReference>
<dbReference type="InterPro" id="IPR036291">
    <property type="entry name" value="NAD(P)-bd_dom_sf"/>
</dbReference>
<organism evidence="3 4">
    <name type="scientific">Candidatus Yanofskybacteria bacterium RIFCSPHIGHO2_01_FULL_44_17</name>
    <dbReference type="NCBI Taxonomy" id="1802668"/>
    <lineage>
        <taxon>Bacteria</taxon>
        <taxon>Candidatus Yanofskyibacteriota</taxon>
    </lineage>
</organism>
<evidence type="ECO:0000256" key="1">
    <source>
        <dbReference type="ARBA" id="ARBA00006484"/>
    </source>
</evidence>